<dbReference type="SUPFAM" id="SSF81383">
    <property type="entry name" value="F-box domain"/>
    <property type="match status" value="1"/>
</dbReference>
<comment type="caution">
    <text evidence="2">The sequence shown here is derived from an EMBL/GenBank/DDBJ whole genome shotgun (WGS) entry which is preliminary data.</text>
</comment>
<protein>
    <recommendedName>
        <fullName evidence="1">F-box domain-containing protein</fullName>
    </recommendedName>
</protein>
<evidence type="ECO:0000313" key="3">
    <source>
        <dbReference type="Proteomes" id="UP001175228"/>
    </source>
</evidence>
<feature type="domain" description="F-box" evidence="1">
    <location>
        <begin position="10"/>
        <end position="59"/>
    </location>
</feature>
<dbReference type="CDD" id="cd09917">
    <property type="entry name" value="F-box_SF"/>
    <property type="match status" value="1"/>
</dbReference>
<name>A0AA39PUX1_9AGAR</name>
<sequence>MARRIHRGLLERMLDMSPEIWLEVVSYLDPLDLLRLAKVSADLYLVLTSPTSNALWKAARRTVDCPALVTGLSGLALADLLYVNKCHFCRVAVVHEVKFSLLTRICKACYKEHVISHRATDPLTALMASLVPIVLKGITIEYLREDFEAIQAKYLSLPENEKVTYYTERRAYLKELDNACDLASTLFYLIGTAWYKRRRDVRSKELKEKKENRAAAIKERLKDLGYNDAFLSENFCSQFYKHPAVNKPSDLDERGWTAIRDTIVKMAKEAMKELADKRTAGVLAVENRIAIATTLLEGPDPSRVTKVPSIIDFLDVPHHKTLIEAPVSMTLAERELKQLIDTFCDEWMDRTLDTLIQVLGEIQPERLAKSQKRTYLELAHNVFECQGFGTQEKAFMSTFIRAIGLDVETATVDDIDSLDQRYRCLLCPEAYHLDGKSKNGYECRPFVEHMDGHISGGTNDASYPQDFEIMHLEHMKDDLVMNDVQINAAPLGSRLPGCRNSNCLLFYMQK</sequence>
<organism evidence="2 3">
    <name type="scientific">Armillaria luteobubalina</name>
    <dbReference type="NCBI Taxonomy" id="153913"/>
    <lineage>
        <taxon>Eukaryota</taxon>
        <taxon>Fungi</taxon>
        <taxon>Dikarya</taxon>
        <taxon>Basidiomycota</taxon>
        <taxon>Agaricomycotina</taxon>
        <taxon>Agaricomycetes</taxon>
        <taxon>Agaricomycetidae</taxon>
        <taxon>Agaricales</taxon>
        <taxon>Marasmiineae</taxon>
        <taxon>Physalacriaceae</taxon>
        <taxon>Armillaria</taxon>
    </lineage>
</organism>
<evidence type="ECO:0000259" key="1">
    <source>
        <dbReference type="PROSITE" id="PS50181"/>
    </source>
</evidence>
<dbReference type="Pfam" id="PF00646">
    <property type="entry name" value="F-box"/>
    <property type="match status" value="1"/>
</dbReference>
<keyword evidence="3" id="KW-1185">Reference proteome</keyword>
<dbReference type="EMBL" id="JAUEPU010000034">
    <property type="protein sequence ID" value="KAK0490099.1"/>
    <property type="molecule type" value="Genomic_DNA"/>
</dbReference>
<evidence type="ECO:0000313" key="2">
    <source>
        <dbReference type="EMBL" id="KAK0490099.1"/>
    </source>
</evidence>
<accession>A0AA39PUX1</accession>
<dbReference type="InterPro" id="IPR036047">
    <property type="entry name" value="F-box-like_dom_sf"/>
</dbReference>
<dbReference type="PROSITE" id="PS50181">
    <property type="entry name" value="FBOX"/>
    <property type="match status" value="1"/>
</dbReference>
<dbReference type="AlphaFoldDB" id="A0AA39PUX1"/>
<dbReference type="Proteomes" id="UP001175228">
    <property type="component" value="Unassembled WGS sequence"/>
</dbReference>
<reference evidence="2" key="1">
    <citation type="submission" date="2023-06" db="EMBL/GenBank/DDBJ databases">
        <authorList>
            <consortium name="Lawrence Berkeley National Laboratory"/>
            <person name="Ahrendt S."/>
            <person name="Sahu N."/>
            <person name="Indic B."/>
            <person name="Wong-Bajracharya J."/>
            <person name="Merenyi Z."/>
            <person name="Ke H.-M."/>
            <person name="Monk M."/>
            <person name="Kocsube S."/>
            <person name="Drula E."/>
            <person name="Lipzen A."/>
            <person name="Balint B."/>
            <person name="Henrissat B."/>
            <person name="Andreopoulos B."/>
            <person name="Martin F.M."/>
            <person name="Harder C.B."/>
            <person name="Rigling D."/>
            <person name="Ford K.L."/>
            <person name="Foster G.D."/>
            <person name="Pangilinan J."/>
            <person name="Papanicolaou A."/>
            <person name="Barry K."/>
            <person name="LaButti K."/>
            <person name="Viragh M."/>
            <person name="Koriabine M."/>
            <person name="Yan M."/>
            <person name="Riley R."/>
            <person name="Champramary S."/>
            <person name="Plett K.L."/>
            <person name="Tsai I.J."/>
            <person name="Slot J."/>
            <person name="Sipos G."/>
            <person name="Plett J."/>
            <person name="Nagy L.G."/>
            <person name="Grigoriev I.V."/>
        </authorList>
    </citation>
    <scope>NUCLEOTIDE SEQUENCE</scope>
    <source>
        <strain evidence="2">HWK02</strain>
    </source>
</reference>
<gene>
    <name evidence="2" type="ORF">EDD18DRAFT_1358734</name>
</gene>
<dbReference type="InterPro" id="IPR001810">
    <property type="entry name" value="F-box_dom"/>
</dbReference>
<proteinExistence type="predicted"/>